<feature type="transmembrane region" description="Helical" evidence="11">
    <location>
        <begin position="383"/>
        <end position="402"/>
    </location>
</feature>
<dbReference type="Gene3D" id="3.10.580.10">
    <property type="entry name" value="CBS-domain"/>
    <property type="match status" value="2"/>
</dbReference>
<feature type="transmembrane region" description="Helical" evidence="11">
    <location>
        <begin position="257"/>
        <end position="280"/>
    </location>
</feature>
<proteinExistence type="inferred from homology"/>
<evidence type="ECO:0000256" key="2">
    <source>
        <dbReference type="ARBA" id="ARBA00022448"/>
    </source>
</evidence>
<protein>
    <recommendedName>
        <fullName evidence="11">Chloride channel protein</fullName>
    </recommendedName>
</protein>
<dbReference type="Pfam" id="PF00654">
    <property type="entry name" value="Voltage_CLC"/>
    <property type="match status" value="1"/>
</dbReference>
<dbReference type="Proteomes" id="UP000241769">
    <property type="component" value="Unassembled WGS sequence"/>
</dbReference>
<dbReference type="SUPFAM" id="SSF54631">
    <property type="entry name" value="CBS-domain pair"/>
    <property type="match status" value="1"/>
</dbReference>
<dbReference type="GO" id="GO:0016020">
    <property type="term" value="C:membrane"/>
    <property type="evidence" value="ECO:0007669"/>
    <property type="project" value="UniProtKB-SubCell"/>
</dbReference>
<dbReference type="PROSITE" id="PS51371">
    <property type="entry name" value="CBS"/>
    <property type="match status" value="1"/>
</dbReference>
<evidence type="ECO:0000256" key="5">
    <source>
        <dbReference type="ARBA" id="ARBA00022989"/>
    </source>
</evidence>
<evidence type="ECO:0000256" key="3">
    <source>
        <dbReference type="ARBA" id="ARBA00022692"/>
    </source>
</evidence>
<evidence type="ECO:0000256" key="9">
    <source>
        <dbReference type="ARBA" id="ARBA00023214"/>
    </source>
</evidence>
<comment type="similarity">
    <text evidence="11">Belongs to the chloride channel (TC 2.A.49) family.</text>
</comment>
<evidence type="ECO:0000256" key="6">
    <source>
        <dbReference type="ARBA" id="ARBA00023065"/>
    </source>
</evidence>
<organism evidence="13 14">
    <name type="scientific">Planoprotostelium fungivorum</name>
    <dbReference type="NCBI Taxonomy" id="1890364"/>
    <lineage>
        <taxon>Eukaryota</taxon>
        <taxon>Amoebozoa</taxon>
        <taxon>Evosea</taxon>
        <taxon>Variosea</taxon>
        <taxon>Cavosteliida</taxon>
        <taxon>Cavosteliaceae</taxon>
        <taxon>Planoprotostelium</taxon>
    </lineage>
</organism>
<dbReference type="EMBL" id="MDYQ01000099">
    <property type="protein sequence ID" value="PRP82645.1"/>
    <property type="molecule type" value="Genomic_DNA"/>
</dbReference>
<sequence length="757" mass="83979">MRVQDQLFRPNTSNLFKGSKEIRKHRSSTFLCFYIETIFSDERHTGWHANGISNITNQSSGLIEKPITNSLDYDEIESPLHLREIIANGKRGMSAAAAWKWIIFGFIGVLTGILAFGMTYITSKLYGVKFLLLKEVINNCGSCFWIPYLVLLSINAGAVLLSSCLVQFIEPAAGGSGVPQLKCFLNGIRIPKIVRMKTIIVKVLGLILAQSGGLILGKAATLIMAGATIAAGISQGQILTIGKNRKFLGLFREKRDFVAGGVSAGIAAAYGAPLGGLLFALEDSISFWKQTLIWRIFFTAVLCAFTMSFLLSGINGDGWGSFTQPGLVNFGKFIEKAEYNIYHLPFFALIGMMGGLFGSFFIHVNMRLAKLRYTYRTKRSWRIIEAVFVSILTTTICFTISAKLTQCKDIHDNEENWTHYGFYCPEGKFNELATLYFTPETTAVAEILHAPRDYSNISLLVFLFTFLPLACLTSGITVPSGTFIPSLLFGATFGRLAGQILQANMEIINADTGTFSLLGCAAMLSGMFRTPISLTAILIETTNDISYAPPIMFTVIVAKWIGDLFDDGIYNTWDPPQWMAGKSVSDVMSGELVNLTCHPTVEKVVRTLQECEHNGFPVVDEGGRLRGQILRSQLTVILYEGGYGRMEDGDVPEVALDCFRYHFPRFPELHEIQVDESELDMKLNLLPYVNPNPHTVTPNTNLSRAYRLFRSMGLRHLPVVNEKNQPVGMVTRKDLAFYSGSCEKNAEQQLEFSTFTS</sequence>
<dbReference type="Pfam" id="PF00571">
    <property type="entry name" value="CBS"/>
    <property type="match status" value="2"/>
</dbReference>
<comment type="subcellular location">
    <subcellularLocation>
        <location evidence="1 11">Membrane</location>
        <topology evidence="1 11">Multi-pass membrane protein</topology>
    </subcellularLocation>
</comment>
<evidence type="ECO:0000256" key="11">
    <source>
        <dbReference type="RuleBase" id="RU361221"/>
    </source>
</evidence>
<keyword evidence="4" id="KW-0677">Repeat</keyword>
<dbReference type="InterPro" id="IPR046342">
    <property type="entry name" value="CBS_dom_sf"/>
</dbReference>
<evidence type="ECO:0000256" key="4">
    <source>
        <dbReference type="ARBA" id="ARBA00022737"/>
    </source>
</evidence>
<keyword evidence="7 10" id="KW-0129">CBS domain</keyword>
<keyword evidence="3 11" id="KW-0812">Transmembrane</keyword>
<feature type="domain" description="CBS" evidence="12">
    <location>
        <begin position="689"/>
        <end position="747"/>
    </location>
</feature>
<dbReference type="InterPro" id="IPR000644">
    <property type="entry name" value="CBS_dom"/>
</dbReference>
<dbReference type="InterPro" id="IPR014743">
    <property type="entry name" value="Cl-channel_core"/>
</dbReference>
<dbReference type="SMART" id="SM00116">
    <property type="entry name" value="CBS"/>
    <property type="match status" value="2"/>
</dbReference>
<dbReference type="InterPro" id="IPR001807">
    <property type="entry name" value="ClC"/>
</dbReference>
<keyword evidence="6 11" id="KW-0406">Ion transport</keyword>
<dbReference type="PRINTS" id="PR00762">
    <property type="entry name" value="CLCHANNEL"/>
</dbReference>
<dbReference type="CDD" id="cd04591">
    <property type="entry name" value="CBS_pair_voltage-gated_CLC_euk_bac"/>
    <property type="match status" value="1"/>
</dbReference>
<evidence type="ECO:0000313" key="14">
    <source>
        <dbReference type="Proteomes" id="UP000241769"/>
    </source>
</evidence>
<dbReference type="InParanoid" id="A0A2P6NFE3"/>
<keyword evidence="8 11" id="KW-0472">Membrane</keyword>
<evidence type="ECO:0000259" key="12">
    <source>
        <dbReference type="PROSITE" id="PS51371"/>
    </source>
</evidence>
<dbReference type="OrthoDB" id="428525at2759"/>
<feature type="transmembrane region" description="Helical" evidence="11">
    <location>
        <begin position="145"/>
        <end position="166"/>
    </location>
</feature>
<feature type="transmembrane region" description="Helical" evidence="11">
    <location>
        <begin position="199"/>
        <end position="217"/>
    </location>
</feature>
<name>A0A2P6NFE3_9EUKA</name>
<dbReference type="PANTHER" id="PTHR11689:SF136">
    <property type="entry name" value="H(+)_CL(-) EXCHANGE TRANSPORTER 7"/>
    <property type="match status" value="1"/>
</dbReference>
<reference evidence="13 14" key="1">
    <citation type="journal article" date="2018" name="Genome Biol. Evol.">
        <title>Multiple Roots of Fruiting Body Formation in Amoebozoa.</title>
        <authorList>
            <person name="Hillmann F."/>
            <person name="Forbes G."/>
            <person name="Novohradska S."/>
            <person name="Ferling I."/>
            <person name="Riege K."/>
            <person name="Groth M."/>
            <person name="Westermann M."/>
            <person name="Marz M."/>
            <person name="Spaller T."/>
            <person name="Winckler T."/>
            <person name="Schaap P."/>
            <person name="Glockner G."/>
        </authorList>
    </citation>
    <scope>NUCLEOTIDE SEQUENCE [LARGE SCALE GENOMIC DNA]</scope>
    <source>
        <strain evidence="13 14">Jena</strain>
    </source>
</reference>
<dbReference type="AlphaFoldDB" id="A0A2P6NFE3"/>
<evidence type="ECO:0000313" key="13">
    <source>
        <dbReference type="EMBL" id="PRP82645.1"/>
    </source>
</evidence>
<comment type="caution">
    <text evidence="13">The sequence shown here is derived from an EMBL/GenBank/DDBJ whole genome shotgun (WGS) entry which is preliminary data.</text>
</comment>
<keyword evidence="2 11" id="KW-0813">Transport</keyword>
<evidence type="ECO:0000256" key="10">
    <source>
        <dbReference type="PROSITE-ProRule" id="PRU00703"/>
    </source>
</evidence>
<dbReference type="SUPFAM" id="SSF81340">
    <property type="entry name" value="Clc chloride channel"/>
    <property type="match status" value="1"/>
</dbReference>
<dbReference type="GO" id="GO:0005254">
    <property type="term" value="F:chloride channel activity"/>
    <property type="evidence" value="ECO:0007669"/>
    <property type="project" value="UniProtKB-UniRule"/>
</dbReference>
<dbReference type="PANTHER" id="PTHR11689">
    <property type="entry name" value="CHLORIDE CHANNEL PROTEIN CLC FAMILY MEMBER"/>
    <property type="match status" value="1"/>
</dbReference>
<keyword evidence="5 11" id="KW-1133">Transmembrane helix</keyword>
<feature type="transmembrane region" description="Helical" evidence="11">
    <location>
        <begin position="101"/>
        <end position="121"/>
    </location>
</feature>
<keyword evidence="14" id="KW-1185">Reference proteome</keyword>
<dbReference type="Gene3D" id="1.10.3080.10">
    <property type="entry name" value="Clc chloride channel"/>
    <property type="match status" value="1"/>
</dbReference>
<comment type="caution">
    <text evidence="11">Lacks conserved residue(s) required for the propagation of feature annotation.</text>
</comment>
<dbReference type="InterPro" id="IPR051280">
    <property type="entry name" value="Cl-channel/antiporter"/>
</dbReference>
<gene>
    <name evidence="13" type="ORF">PROFUN_09756</name>
</gene>
<feature type="transmembrane region" description="Helical" evidence="11">
    <location>
        <begin position="341"/>
        <end position="362"/>
    </location>
</feature>
<feature type="transmembrane region" description="Helical" evidence="11">
    <location>
        <begin position="292"/>
        <end position="314"/>
    </location>
</feature>
<evidence type="ECO:0000256" key="1">
    <source>
        <dbReference type="ARBA" id="ARBA00004141"/>
    </source>
</evidence>
<accession>A0A2P6NFE3</accession>
<keyword evidence="9 11" id="KW-0868">Chloride</keyword>
<evidence type="ECO:0000256" key="8">
    <source>
        <dbReference type="ARBA" id="ARBA00023136"/>
    </source>
</evidence>
<evidence type="ECO:0000256" key="7">
    <source>
        <dbReference type="ARBA" id="ARBA00023122"/>
    </source>
</evidence>